<feature type="domain" description="N-acetyltransferase" evidence="1">
    <location>
        <begin position="2"/>
        <end position="52"/>
    </location>
</feature>
<keyword evidence="2" id="KW-0808">Transferase</keyword>
<organism evidence="2">
    <name type="scientific">Acidithiobacillus ferrianus</name>
    <dbReference type="NCBI Taxonomy" id="2678518"/>
    <lineage>
        <taxon>Bacteria</taxon>
        <taxon>Pseudomonadati</taxon>
        <taxon>Pseudomonadota</taxon>
        <taxon>Acidithiobacillia</taxon>
        <taxon>Acidithiobacillales</taxon>
        <taxon>Acidithiobacillaceae</taxon>
        <taxon>Acidithiobacillus</taxon>
    </lineage>
</organism>
<gene>
    <name evidence="2" type="ORF">GL267_10000</name>
</gene>
<dbReference type="GO" id="GO:0016747">
    <property type="term" value="F:acyltransferase activity, transferring groups other than amino-acyl groups"/>
    <property type="evidence" value="ECO:0007669"/>
    <property type="project" value="InterPro"/>
</dbReference>
<accession>A0A845UGG7</accession>
<reference evidence="2" key="1">
    <citation type="submission" date="2019-11" db="EMBL/GenBank/DDBJ databases">
        <title>Acidithiobacillus ferrianus sp. nov.: a facultatively anaerobic and extremely acidophilic chemolithoautotroph.</title>
        <authorList>
            <person name="Norris P.R."/>
            <person name="Falagan C."/>
            <person name="Moya-Beltran A."/>
            <person name="Castro M."/>
            <person name="Quatrini R."/>
            <person name="Johnson D.B."/>
        </authorList>
    </citation>
    <scope>NUCLEOTIDE SEQUENCE [LARGE SCALE GENOMIC DNA]</scope>
    <source>
        <strain evidence="2">MG</strain>
    </source>
</reference>
<dbReference type="EMBL" id="WNJL01000035">
    <property type="protein sequence ID" value="NDU42954.1"/>
    <property type="molecule type" value="Genomic_DNA"/>
</dbReference>
<protein>
    <submittedName>
        <fullName evidence="2">GNAT family N-acetyltransferase</fullName>
    </submittedName>
</protein>
<proteinExistence type="predicted"/>
<dbReference type="RefSeq" id="WP_163098177.1">
    <property type="nucleotide sequence ID" value="NZ_CP127523.1"/>
</dbReference>
<evidence type="ECO:0000313" key="2">
    <source>
        <dbReference type="EMBL" id="NDU42954.1"/>
    </source>
</evidence>
<dbReference type="Pfam" id="PF13508">
    <property type="entry name" value="Acetyltransf_7"/>
    <property type="match status" value="1"/>
</dbReference>
<comment type="caution">
    <text evidence="2">The sequence shown here is derived from an EMBL/GenBank/DDBJ whole genome shotgun (WGS) entry which is preliminary data.</text>
</comment>
<sequence length="57" mass="6637">MLYIIPYFQNKGIGTTIIDNIKHLALTQRKSVRLKVIDGNPASRLYKKHEFIINSHK</sequence>
<dbReference type="Gene3D" id="3.40.630.30">
    <property type="match status" value="1"/>
</dbReference>
<dbReference type="InterPro" id="IPR000182">
    <property type="entry name" value="GNAT_dom"/>
</dbReference>
<evidence type="ECO:0000259" key="1">
    <source>
        <dbReference type="Pfam" id="PF13508"/>
    </source>
</evidence>
<name>A0A845UGG7_9PROT</name>
<dbReference type="AlphaFoldDB" id="A0A845UGG7"/>
<dbReference type="InterPro" id="IPR016181">
    <property type="entry name" value="Acyl_CoA_acyltransferase"/>
</dbReference>
<dbReference type="SUPFAM" id="SSF55729">
    <property type="entry name" value="Acyl-CoA N-acyltransferases (Nat)"/>
    <property type="match status" value="1"/>
</dbReference>